<evidence type="ECO:0008006" key="3">
    <source>
        <dbReference type="Google" id="ProtNLM"/>
    </source>
</evidence>
<protein>
    <recommendedName>
        <fullName evidence="3">Cytoplasmic protein</fullName>
    </recommendedName>
</protein>
<comment type="caution">
    <text evidence="1">The sequence shown here is derived from an EMBL/GenBank/DDBJ whole genome shotgun (WGS) entry which is preliminary data.</text>
</comment>
<gene>
    <name evidence="1" type="ORF">KC222_17370</name>
</gene>
<dbReference type="EMBL" id="JAGRYU010000031">
    <property type="protein sequence ID" value="MBU4683782.1"/>
    <property type="molecule type" value="Genomic_DNA"/>
</dbReference>
<proteinExistence type="predicted"/>
<organism evidence="1 2">
    <name type="scientific">Cedecea davisae</name>
    <dbReference type="NCBI Taxonomy" id="158484"/>
    <lineage>
        <taxon>Bacteria</taxon>
        <taxon>Pseudomonadati</taxon>
        <taxon>Pseudomonadota</taxon>
        <taxon>Gammaproteobacteria</taxon>
        <taxon>Enterobacterales</taxon>
        <taxon>Enterobacteriaceae</taxon>
        <taxon>Cedecea</taxon>
    </lineage>
</organism>
<keyword evidence="2" id="KW-1185">Reference proteome</keyword>
<accession>A0ABS6DKP6</accession>
<dbReference type="Proteomes" id="UP000686327">
    <property type="component" value="Unassembled WGS sequence"/>
</dbReference>
<reference evidence="2" key="1">
    <citation type="submission" date="2023-07" db="EMBL/GenBank/DDBJ databases">
        <title>Cedecea davisae an AmpC producer and its therapeutic implications.</title>
        <authorList>
            <person name="Notter J."/>
        </authorList>
    </citation>
    <scope>NUCLEOTIDE SEQUENCE [LARGE SCALE GENOMIC DNA]</scope>
    <source>
        <strain evidence="2">1</strain>
    </source>
</reference>
<evidence type="ECO:0000313" key="1">
    <source>
        <dbReference type="EMBL" id="MBU4683782.1"/>
    </source>
</evidence>
<sequence length="168" mass="19279">MLCIRNSCFFYFRFEASYRASLNLNIEPDIKGSHAMLPEHFLPRRYPVVAPSTLPAESENSNTPQVVQDKILTLEKTILSGSHYAGQAKNRLLEETDRHIKERLLCAVRIEALHALMGELLEKELISAADLQMLIEDKTALVHGKQQEIWVNQMTQEKPWPLCYSIED</sequence>
<name>A0ABS6DKP6_9ENTR</name>
<evidence type="ECO:0000313" key="2">
    <source>
        <dbReference type="Proteomes" id="UP000686327"/>
    </source>
</evidence>